<protein>
    <recommendedName>
        <fullName evidence="8">Bromo domain-containing protein</fullName>
    </recommendedName>
</protein>
<gene>
    <name evidence="9" type="ORF">CLODIP_2_CD11229</name>
</gene>
<feature type="compositionally biased region" description="Polar residues" evidence="7">
    <location>
        <begin position="324"/>
        <end position="338"/>
    </location>
</feature>
<dbReference type="PRINTS" id="PR00503">
    <property type="entry name" value="BROMODOMAIN"/>
</dbReference>
<feature type="compositionally biased region" description="Acidic residues" evidence="7">
    <location>
        <begin position="730"/>
        <end position="743"/>
    </location>
</feature>
<proteinExistence type="predicted"/>
<dbReference type="InterPro" id="IPR036427">
    <property type="entry name" value="Bromodomain-like_sf"/>
</dbReference>
<keyword evidence="2" id="KW-0805">Transcription regulation</keyword>
<dbReference type="Pfam" id="PF12024">
    <property type="entry name" value="DUF3512"/>
    <property type="match status" value="1"/>
</dbReference>
<dbReference type="InterPro" id="IPR021900">
    <property type="entry name" value="DUF3512"/>
</dbReference>
<evidence type="ECO:0000313" key="10">
    <source>
        <dbReference type="Proteomes" id="UP000494165"/>
    </source>
</evidence>
<dbReference type="Gene3D" id="1.20.920.10">
    <property type="entry name" value="Bromodomain-like"/>
    <property type="match status" value="1"/>
</dbReference>
<dbReference type="InterPro" id="IPR001487">
    <property type="entry name" value="Bromodomain"/>
</dbReference>
<dbReference type="OrthoDB" id="21648at2759"/>
<feature type="region of interest" description="Disordered" evidence="7">
    <location>
        <begin position="322"/>
        <end position="359"/>
    </location>
</feature>
<feature type="region of interest" description="Disordered" evidence="7">
    <location>
        <begin position="1"/>
        <end position="159"/>
    </location>
</feature>
<evidence type="ECO:0000256" key="2">
    <source>
        <dbReference type="ARBA" id="ARBA00023015"/>
    </source>
</evidence>
<evidence type="ECO:0000256" key="4">
    <source>
        <dbReference type="ARBA" id="ARBA00023163"/>
    </source>
</evidence>
<dbReference type="PANTHER" id="PTHR22881:SF27">
    <property type="entry name" value="BROMODOMAIN CONTAINING 7_9"/>
    <property type="match status" value="1"/>
</dbReference>
<dbReference type="GO" id="GO:0006357">
    <property type="term" value="P:regulation of transcription by RNA polymerase II"/>
    <property type="evidence" value="ECO:0007669"/>
    <property type="project" value="TreeGrafter"/>
</dbReference>
<evidence type="ECO:0000256" key="3">
    <source>
        <dbReference type="ARBA" id="ARBA00023117"/>
    </source>
</evidence>
<keyword evidence="4" id="KW-0804">Transcription</keyword>
<evidence type="ECO:0000256" key="1">
    <source>
        <dbReference type="ARBA" id="ARBA00004123"/>
    </source>
</evidence>
<feature type="compositionally biased region" description="Acidic residues" evidence="7">
    <location>
        <begin position="706"/>
        <end position="715"/>
    </location>
</feature>
<dbReference type="Pfam" id="PF00439">
    <property type="entry name" value="Bromodomain"/>
    <property type="match status" value="1"/>
</dbReference>
<feature type="compositionally biased region" description="Basic residues" evidence="7">
    <location>
        <begin position="74"/>
        <end position="106"/>
    </location>
</feature>
<feature type="compositionally biased region" description="Basic and acidic residues" evidence="7">
    <location>
        <begin position="150"/>
        <end position="159"/>
    </location>
</feature>
<organism evidence="9 10">
    <name type="scientific">Cloeon dipterum</name>
    <dbReference type="NCBI Taxonomy" id="197152"/>
    <lineage>
        <taxon>Eukaryota</taxon>
        <taxon>Metazoa</taxon>
        <taxon>Ecdysozoa</taxon>
        <taxon>Arthropoda</taxon>
        <taxon>Hexapoda</taxon>
        <taxon>Insecta</taxon>
        <taxon>Pterygota</taxon>
        <taxon>Palaeoptera</taxon>
        <taxon>Ephemeroptera</taxon>
        <taxon>Pisciforma</taxon>
        <taxon>Baetidae</taxon>
        <taxon>Cloeon</taxon>
    </lineage>
</organism>
<accession>A0A8S1DC72</accession>
<dbReference type="PANTHER" id="PTHR22881">
    <property type="entry name" value="BROMODOMAIN CONTAINING PROTEIN"/>
    <property type="match status" value="1"/>
</dbReference>
<sequence>MKKHKKHKSERRERPEDDKPPALKLILKVGGGCSTPEHSDSPGPSGTFGAMDPDESSTSLLGVSPLDVTGESTKHKKAKKKKKKKEKDRDRHEKKHKHHHKEKKKRPREESSQDDVSLGDDSTAEIPAKKPTLIAPIPINLNDVDPNSEEMDHSGREPRSCVLRQRQEHSPLYKLLDYLLKNLEKKDSQSFFAWPVTDNIAPGYSSIITQPMDFSTMRQKNEDGAYTNLPQFTDDFKLMCSNAMTYNQQETVYYRAAKRLLHGGLKILTKEKLKLLAPSLTCLFDCTPAELGFELHTPEELQKINEANAAIKIEGAAEVVSVENGESNTSSAPASTESALPGEEPKKDSKRKSKPHRPLSKFVAIPDDMSPEEILAQAQKAAHNAAQKLALTKPYSKMGFLRTNKDGTTSLAILCGNNGVLPGTNEQPMTLGSLAGKIPHGTGQLAGFREDKRNFSKLVKPLYYGAFGSYAPSYDSTFANLTKEESDLVYQTYGDETGVQYAESILDFARDSDYALHMVDELLDILTGGEHSKTIAQLPARQKPAPVTVPPEPFKFDLETSKTPKIDVDVNALKGLSELGIDMSFLDNLEIPTEASKPVILTADGVQASLDQTSQLIGQLQKVQHARLSQTVPAHLALLQGPSESEVQLAEKITDNLTDLAKQVSPEMIAPVSSVRKAMGVTLESFPADKRDKGKQDKAKDKAESSEIEVSPDFDQELREFLESTNSPLPDEDATIEDILSET</sequence>
<evidence type="ECO:0000256" key="6">
    <source>
        <dbReference type="PROSITE-ProRule" id="PRU00035"/>
    </source>
</evidence>
<feature type="region of interest" description="Disordered" evidence="7">
    <location>
        <begin position="686"/>
        <end position="743"/>
    </location>
</feature>
<comment type="caution">
    <text evidence="9">The sequence shown here is derived from an EMBL/GenBank/DDBJ whole genome shotgun (WGS) entry which is preliminary data.</text>
</comment>
<keyword evidence="3 6" id="KW-0103">Bromodomain</keyword>
<evidence type="ECO:0000259" key="8">
    <source>
        <dbReference type="PROSITE" id="PS50014"/>
    </source>
</evidence>
<dbReference type="AlphaFoldDB" id="A0A8S1DC72"/>
<name>A0A8S1DC72_9INSE</name>
<dbReference type="GO" id="GO:0005634">
    <property type="term" value="C:nucleus"/>
    <property type="evidence" value="ECO:0007669"/>
    <property type="project" value="UniProtKB-SubCell"/>
</dbReference>
<keyword evidence="10" id="KW-1185">Reference proteome</keyword>
<feature type="compositionally biased region" description="Basic and acidic residues" evidence="7">
    <location>
        <begin position="10"/>
        <end position="21"/>
    </location>
</feature>
<evidence type="ECO:0000256" key="7">
    <source>
        <dbReference type="SAM" id="MobiDB-lite"/>
    </source>
</evidence>
<dbReference type="Proteomes" id="UP000494165">
    <property type="component" value="Unassembled WGS sequence"/>
</dbReference>
<comment type="subcellular location">
    <subcellularLocation>
        <location evidence="1">Nucleus</location>
    </subcellularLocation>
</comment>
<dbReference type="PROSITE" id="PS50014">
    <property type="entry name" value="BROMODOMAIN_2"/>
    <property type="match status" value="1"/>
</dbReference>
<dbReference type="EMBL" id="CADEPI010000161">
    <property type="protein sequence ID" value="CAB3378248.1"/>
    <property type="molecule type" value="Genomic_DNA"/>
</dbReference>
<keyword evidence="5" id="KW-0539">Nucleus</keyword>
<feature type="domain" description="Bromo" evidence="8">
    <location>
        <begin position="184"/>
        <end position="254"/>
    </location>
</feature>
<dbReference type="InterPro" id="IPR051831">
    <property type="entry name" value="Bromodomain_contain_prot"/>
</dbReference>
<feature type="compositionally biased region" description="Basic and acidic residues" evidence="7">
    <location>
        <begin position="687"/>
        <end position="705"/>
    </location>
</feature>
<dbReference type="SMART" id="SM00297">
    <property type="entry name" value="BROMO"/>
    <property type="match status" value="1"/>
</dbReference>
<dbReference type="SUPFAM" id="SSF47370">
    <property type="entry name" value="Bromodomain"/>
    <property type="match status" value="1"/>
</dbReference>
<evidence type="ECO:0000313" key="9">
    <source>
        <dbReference type="EMBL" id="CAB3378248.1"/>
    </source>
</evidence>
<feature type="compositionally biased region" description="Basic residues" evidence="7">
    <location>
        <begin position="348"/>
        <end position="359"/>
    </location>
</feature>
<evidence type="ECO:0000256" key="5">
    <source>
        <dbReference type="ARBA" id="ARBA00023242"/>
    </source>
</evidence>
<reference evidence="9 10" key="1">
    <citation type="submission" date="2020-04" db="EMBL/GenBank/DDBJ databases">
        <authorList>
            <person name="Alioto T."/>
            <person name="Alioto T."/>
            <person name="Gomez Garrido J."/>
        </authorList>
    </citation>
    <scope>NUCLEOTIDE SEQUENCE [LARGE SCALE GENOMIC DNA]</scope>
</reference>